<dbReference type="EMBL" id="JAPCWZ010000003">
    <property type="protein sequence ID" value="KAK8873590.1"/>
    <property type="molecule type" value="Genomic_DNA"/>
</dbReference>
<keyword evidence="2" id="KW-1185">Reference proteome</keyword>
<protein>
    <submittedName>
        <fullName evidence="1">Uncharacterized protein</fullName>
    </submittedName>
</protein>
<comment type="caution">
    <text evidence="1">The sequence shown here is derived from an EMBL/GenBank/DDBJ whole genome shotgun (WGS) entry which is preliminary data.</text>
</comment>
<name>A0ABR2J726_9PEZI</name>
<proteinExistence type="predicted"/>
<dbReference type="Proteomes" id="UP001390339">
    <property type="component" value="Unassembled WGS sequence"/>
</dbReference>
<evidence type="ECO:0000313" key="2">
    <source>
        <dbReference type="Proteomes" id="UP001390339"/>
    </source>
</evidence>
<organism evidence="1 2">
    <name type="scientific">Apiospora arundinis</name>
    <dbReference type="NCBI Taxonomy" id="335852"/>
    <lineage>
        <taxon>Eukaryota</taxon>
        <taxon>Fungi</taxon>
        <taxon>Dikarya</taxon>
        <taxon>Ascomycota</taxon>
        <taxon>Pezizomycotina</taxon>
        <taxon>Sordariomycetes</taxon>
        <taxon>Xylariomycetidae</taxon>
        <taxon>Amphisphaeriales</taxon>
        <taxon>Apiosporaceae</taxon>
        <taxon>Apiospora</taxon>
    </lineage>
</organism>
<sequence>MENSAMLIISTLDRRMGACDDLSPQAERPFTRTVHQVLRAGAGLGLYTYHYEYVVTFGNVSLLRWIDATHVAGHPLLFNIYYECRLPVDVDAGYGM</sequence>
<gene>
    <name evidence="1" type="ORF">PGQ11_004104</name>
</gene>
<reference evidence="1 2" key="1">
    <citation type="journal article" date="2024" name="IMA Fungus">
        <title>Apiospora arundinis, a panoply of carbohydrate-active enzymes and secondary metabolites.</title>
        <authorList>
            <person name="Sorensen T."/>
            <person name="Petersen C."/>
            <person name="Muurmann A.T."/>
            <person name="Christiansen J.V."/>
            <person name="Brundto M.L."/>
            <person name="Overgaard C.K."/>
            <person name="Boysen A.T."/>
            <person name="Wollenberg R.D."/>
            <person name="Larsen T.O."/>
            <person name="Sorensen J.L."/>
            <person name="Nielsen K.L."/>
            <person name="Sondergaard T.E."/>
        </authorList>
    </citation>
    <scope>NUCLEOTIDE SEQUENCE [LARGE SCALE GENOMIC DNA]</scope>
    <source>
        <strain evidence="1 2">AAU 773</strain>
    </source>
</reference>
<accession>A0ABR2J726</accession>
<evidence type="ECO:0000313" key="1">
    <source>
        <dbReference type="EMBL" id="KAK8873590.1"/>
    </source>
</evidence>